<sequence length="167" mass="18932">MNKTQQYSRPQLFWLVVLRVLIGWYFLYEGLSKVLAPNWTAFGYLKDSKGVFAPLFDLLTENSMVMLLVDAANIYGLIIIGLCLILGCFVKVAGIGAISLLSLYYLSDPPLIDVSYILRPEGSYLWVDKNLIILSAVFVLIYFPTSMQIGLDRLLLKKQKTKKVKNK</sequence>
<comment type="caution">
    <text evidence="2">The sequence shown here is derived from an EMBL/GenBank/DDBJ whole genome shotgun (WGS) entry which is preliminary data.</text>
</comment>
<evidence type="ECO:0008006" key="3">
    <source>
        <dbReference type="Google" id="ProtNLM"/>
    </source>
</evidence>
<keyword evidence="1" id="KW-1133">Transmembrane helix</keyword>
<evidence type="ECO:0000256" key="1">
    <source>
        <dbReference type="SAM" id="Phobius"/>
    </source>
</evidence>
<accession>A0A645HHK2</accession>
<gene>
    <name evidence="2" type="ORF">SDC9_182638</name>
</gene>
<name>A0A645HHK2_9ZZZZ</name>
<protein>
    <recommendedName>
        <fullName evidence="3">DoxX subfamily</fullName>
    </recommendedName>
</protein>
<keyword evidence="1" id="KW-0472">Membrane</keyword>
<feature type="transmembrane region" description="Helical" evidence="1">
    <location>
        <begin position="12"/>
        <end position="31"/>
    </location>
</feature>
<evidence type="ECO:0000313" key="2">
    <source>
        <dbReference type="EMBL" id="MPN35143.1"/>
    </source>
</evidence>
<keyword evidence="1" id="KW-0812">Transmembrane</keyword>
<reference evidence="2" key="1">
    <citation type="submission" date="2019-08" db="EMBL/GenBank/DDBJ databases">
        <authorList>
            <person name="Kucharzyk K."/>
            <person name="Murdoch R.W."/>
            <person name="Higgins S."/>
            <person name="Loffler F."/>
        </authorList>
    </citation>
    <scope>NUCLEOTIDE SEQUENCE</scope>
</reference>
<organism evidence="2">
    <name type="scientific">bioreactor metagenome</name>
    <dbReference type="NCBI Taxonomy" id="1076179"/>
    <lineage>
        <taxon>unclassified sequences</taxon>
        <taxon>metagenomes</taxon>
        <taxon>ecological metagenomes</taxon>
    </lineage>
</organism>
<dbReference type="AlphaFoldDB" id="A0A645HHK2"/>
<proteinExistence type="predicted"/>
<feature type="transmembrane region" description="Helical" evidence="1">
    <location>
        <begin position="131"/>
        <end position="156"/>
    </location>
</feature>
<dbReference type="EMBL" id="VSSQ01088542">
    <property type="protein sequence ID" value="MPN35143.1"/>
    <property type="molecule type" value="Genomic_DNA"/>
</dbReference>
<feature type="transmembrane region" description="Helical" evidence="1">
    <location>
        <begin position="51"/>
        <end position="69"/>
    </location>
</feature>
<feature type="transmembrane region" description="Helical" evidence="1">
    <location>
        <begin position="76"/>
        <end position="106"/>
    </location>
</feature>